<accession>A0ACB7YU44</accession>
<reference evidence="1 2" key="1">
    <citation type="journal article" date="2021" name="Hortic Res">
        <title>High-quality reference genome and annotation aids understanding of berry development for evergreen blueberry (Vaccinium darrowii).</title>
        <authorList>
            <person name="Yu J."/>
            <person name="Hulse-Kemp A.M."/>
            <person name="Babiker E."/>
            <person name="Staton M."/>
        </authorList>
    </citation>
    <scope>NUCLEOTIDE SEQUENCE [LARGE SCALE GENOMIC DNA]</scope>
    <source>
        <strain evidence="2">cv. NJ 8807/NJ 8810</strain>
        <tissue evidence="1">Young leaf</tissue>
    </source>
</reference>
<evidence type="ECO:0000313" key="1">
    <source>
        <dbReference type="EMBL" id="KAH7857085.1"/>
    </source>
</evidence>
<keyword evidence="2" id="KW-1185">Reference proteome</keyword>
<organism evidence="1 2">
    <name type="scientific">Vaccinium darrowii</name>
    <dbReference type="NCBI Taxonomy" id="229202"/>
    <lineage>
        <taxon>Eukaryota</taxon>
        <taxon>Viridiplantae</taxon>
        <taxon>Streptophyta</taxon>
        <taxon>Embryophyta</taxon>
        <taxon>Tracheophyta</taxon>
        <taxon>Spermatophyta</taxon>
        <taxon>Magnoliopsida</taxon>
        <taxon>eudicotyledons</taxon>
        <taxon>Gunneridae</taxon>
        <taxon>Pentapetalae</taxon>
        <taxon>asterids</taxon>
        <taxon>Ericales</taxon>
        <taxon>Ericaceae</taxon>
        <taxon>Vaccinioideae</taxon>
        <taxon>Vaccinieae</taxon>
        <taxon>Vaccinium</taxon>
    </lineage>
</organism>
<dbReference type="Proteomes" id="UP000828048">
    <property type="component" value="Chromosome 3"/>
</dbReference>
<name>A0ACB7YU44_9ERIC</name>
<sequence>MEDLNHTSKNSSTENHEEVRSQNANPKFSEDEEMLIARMFSLVGERWSLIAGRIPGRTAEEIEQYWTSKKASSNVER</sequence>
<gene>
    <name evidence="1" type="ORF">Vadar_008885</name>
</gene>
<protein>
    <submittedName>
        <fullName evidence="1">Uncharacterized protein</fullName>
    </submittedName>
</protein>
<proteinExistence type="predicted"/>
<evidence type="ECO:0000313" key="2">
    <source>
        <dbReference type="Proteomes" id="UP000828048"/>
    </source>
</evidence>
<comment type="caution">
    <text evidence="1">The sequence shown here is derived from an EMBL/GenBank/DDBJ whole genome shotgun (WGS) entry which is preliminary data.</text>
</comment>
<dbReference type="EMBL" id="CM037153">
    <property type="protein sequence ID" value="KAH7857085.1"/>
    <property type="molecule type" value="Genomic_DNA"/>
</dbReference>